<dbReference type="InterPro" id="IPR022684">
    <property type="entry name" value="Calpain_cysteine_protease"/>
</dbReference>
<dbReference type="AlphaFoldDB" id="A0A9P5Z3A2"/>
<keyword evidence="9" id="KW-0812">Transmembrane</keyword>
<feature type="active site" evidence="5 6">
    <location>
        <position position="431"/>
    </location>
</feature>
<feature type="compositionally biased region" description="Basic and acidic residues" evidence="8">
    <location>
        <begin position="695"/>
        <end position="710"/>
    </location>
</feature>
<feature type="active site" evidence="5 6">
    <location>
        <position position="411"/>
    </location>
</feature>
<evidence type="ECO:0000256" key="3">
    <source>
        <dbReference type="ARBA" id="ARBA00022801"/>
    </source>
</evidence>
<reference evidence="11" key="1">
    <citation type="submission" date="2020-11" db="EMBL/GenBank/DDBJ databases">
        <authorList>
            <consortium name="DOE Joint Genome Institute"/>
            <person name="Ahrendt S."/>
            <person name="Riley R."/>
            <person name="Andreopoulos W."/>
            <person name="Labutti K."/>
            <person name="Pangilinan J."/>
            <person name="Ruiz-Duenas F.J."/>
            <person name="Barrasa J.M."/>
            <person name="Sanchez-Garcia M."/>
            <person name="Camarero S."/>
            <person name="Miyauchi S."/>
            <person name="Serrano A."/>
            <person name="Linde D."/>
            <person name="Babiker R."/>
            <person name="Drula E."/>
            <person name="Ayuso-Fernandez I."/>
            <person name="Pacheco R."/>
            <person name="Padilla G."/>
            <person name="Ferreira P."/>
            <person name="Barriuso J."/>
            <person name="Kellner H."/>
            <person name="Castanera R."/>
            <person name="Alfaro M."/>
            <person name="Ramirez L."/>
            <person name="Pisabarro A.G."/>
            <person name="Kuo A."/>
            <person name="Tritt A."/>
            <person name="Lipzen A."/>
            <person name="He G."/>
            <person name="Yan M."/>
            <person name="Ng V."/>
            <person name="Cullen D."/>
            <person name="Martin F."/>
            <person name="Rosso M.-N."/>
            <person name="Henrissat B."/>
            <person name="Hibbett D."/>
            <person name="Martinez A.T."/>
            <person name="Grigoriev I.V."/>
        </authorList>
    </citation>
    <scope>NUCLEOTIDE SEQUENCE</scope>
    <source>
        <strain evidence="11">CIRM-BRFM 674</strain>
    </source>
</reference>
<organism evidence="11 12">
    <name type="scientific">Pholiota conissans</name>
    <dbReference type="NCBI Taxonomy" id="109636"/>
    <lineage>
        <taxon>Eukaryota</taxon>
        <taxon>Fungi</taxon>
        <taxon>Dikarya</taxon>
        <taxon>Basidiomycota</taxon>
        <taxon>Agaricomycotina</taxon>
        <taxon>Agaricomycetes</taxon>
        <taxon>Agaricomycetidae</taxon>
        <taxon>Agaricales</taxon>
        <taxon>Agaricineae</taxon>
        <taxon>Strophariaceae</taxon>
        <taxon>Pholiota</taxon>
    </lineage>
</organism>
<dbReference type="SUPFAM" id="SSF54001">
    <property type="entry name" value="Cysteine proteinases"/>
    <property type="match status" value="1"/>
</dbReference>
<feature type="compositionally biased region" description="Polar residues" evidence="8">
    <location>
        <begin position="722"/>
        <end position="735"/>
    </location>
</feature>
<keyword evidence="12" id="KW-1185">Reference proteome</keyword>
<evidence type="ECO:0000256" key="1">
    <source>
        <dbReference type="ARBA" id="ARBA00007623"/>
    </source>
</evidence>
<keyword evidence="9" id="KW-0472">Membrane</keyword>
<dbReference type="SMART" id="SM00230">
    <property type="entry name" value="CysPc"/>
    <property type="match status" value="1"/>
</dbReference>
<accession>A0A9P5Z3A2</accession>
<feature type="active site" evidence="5 6">
    <location>
        <position position="224"/>
    </location>
</feature>
<dbReference type="Gene3D" id="3.90.70.10">
    <property type="entry name" value="Cysteine proteinases"/>
    <property type="match status" value="1"/>
</dbReference>
<keyword evidence="2 6" id="KW-0645">Protease</keyword>
<comment type="similarity">
    <text evidence="1">Belongs to the peptidase C2 family.</text>
</comment>
<proteinExistence type="inferred from homology"/>
<dbReference type="PANTHER" id="PTHR10183">
    <property type="entry name" value="CALPAIN"/>
    <property type="match status" value="1"/>
</dbReference>
<dbReference type="GO" id="GO:0006508">
    <property type="term" value="P:proteolysis"/>
    <property type="evidence" value="ECO:0007669"/>
    <property type="project" value="UniProtKB-KW"/>
</dbReference>
<dbReference type="PANTHER" id="PTHR10183:SF379">
    <property type="entry name" value="CALPAIN-5"/>
    <property type="match status" value="1"/>
</dbReference>
<evidence type="ECO:0000256" key="6">
    <source>
        <dbReference type="PROSITE-ProRule" id="PRU00239"/>
    </source>
</evidence>
<feature type="region of interest" description="Disordered" evidence="8">
    <location>
        <begin position="660"/>
        <end position="681"/>
    </location>
</feature>
<dbReference type="Pfam" id="PF00648">
    <property type="entry name" value="Peptidase_C2"/>
    <property type="match status" value="1"/>
</dbReference>
<dbReference type="InterPro" id="IPR001300">
    <property type="entry name" value="Peptidase_C2_calpain_cat"/>
</dbReference>
<keyword evidence="9" id="KW-1133">Transmembrane helix</keyword>
<evidence type="ECO:0000256" key="4">
    <source>
        <dbReference type="ARBA" id="ARBA00022807"/>
    </source>
</evidence>
<keyword evidence="7" id="KW-0175">Coiled coil</keyword>
<keyword evidence="4 6" id="KW-0788">Thiol protease</keyword>
<comment type="caution">
    <text evidence="11">The sequence shown here is derived from an EMBL/GenBank/DDBJ whole genome shotgun (WGS) entry which is preliminary data.</text>
</comment>
<evidence type="ECO:0000256" key="9">
    <source>
        <dbReference type="SAM" id="Phobius"/>
    </source>
</evidence>
<keyword evidence="3 6" id="KW-0378">Hydrolase</keyword>
<dbReference type="GO" id="GO:0004198">
    <property type="term" value="F:calcium-dependent cysteine-type endopeptidase activity"/>
    <property type="evidence" value="ECO:0007669"/>
    <property type="project" value="InterPro"/>
</dbReference>
<dbReference type="PROSITE" id="PS50203">
    <property type="entry name" value="CALPAIN_CAT"/>
    <property type="match status" value="1"/>
</dbReference>
<feature type="coiled-coil region" evidence="7">
    <location>
        <begin position="137"/>
        <end position="164"/>
    </location>
</feature>
<dbReference type="OrthoDB" id="424753at2759"/>
<dbReference type="PRINTS" id="PR00704">
    <property type="entry name" value="CALPAIN"/>
</dbReference>
<name>A0A9P5Z3A2_9AGAR</name>
<protein>
    <submittedName>
        <fullName evidence="11">Cysteine proteinase</fullName>
    </submittedName>
</protein>
<feature type="domain" description="Calpain catalytic" evidence="10">
    <location>
        <begin position="164"/>
        <end position="490"/>
    </location>
</feature>
<evidence type="ECO:0000256" key="5">
    <source>
        <dbReference type="PIRSR" id="PIRSR622684-1"/>
    </source>
</evidence>
<dbReference type="EMBL" id="MU155196">
    <property type="protein sequence ID" value="KAF9480349.1"/>
    <property type="molecule type" value="Genomic_DNA"/>
</dbReference>
<dbReference type="InterPro" id="IPR000169">
    <property type="entry name" value="Pept_cys_AS"/>
</dbReference>
<evidence type="ECO:0000256" key="7">
    <source>
        <dbReference type="SAM" id="Coils"/>
    </source>
</evidence>
<dbReference type="CDD" id="cd00044">
    <property type="entry name" value="CysPc"/>
    <property type="match status" value="1"/>
</dbReference>
<evidence type="ECO:0000256" key="8">
    <source>
        <dbReference type="SAM" id="MobiDB-lite"/>
    </source>
</evidence>
<sequence length="809" mass="90069">MTSLLVSEYSEYQSLFTVLGLSVLVIVYALTPLRKRLPTVPLLSIQNLSTTRMASNTDDLSGIDEASKKLAVRKDSDPANPPSTLESSTESATLVAGAADNVVLTVEKLTLPTPTRIDSLMPSSPQAPKAQVGLLVNDELELALKECKEKVERIAKQYRAANKKFRDIEFDLENNSNECQYGLYSDGSAKAPEVRRITEIFDDPNFFKEGPSSNDIIQGALGDCWFLSALSTLTVAPDLLEKLCIARDEDVGIYGFVFFRDSHWVNVIVDDQLFCNTPKFEELKKQEQELYHDDKDLYNKLTRKSGKGLLYAKSGSAGETWVPLFEKAYAKLHGDYASLAGGRSSEGIEDLTGGVSVALKIADILDPDRFWTEELMQANKKTHLFGVSFPGLDEARSGRPTQTVQGLFGAHAYSILRTKECRGKRFIVLRNPWGSSEWQGPWSDGSKEWNGEWIEVLKELDHVLGDDGEFVMEYADFLNTWEVVQRTRIFDPTWVMSSNWLYVPPPPPMHPWTHGDVCFKFTLPKASPTIIVLSQLDSRYFKFIDGVASVSNIDFVVYKRGEKEVKGESYSGVFCQRGVCCELDLDEGEYIVYPRIDLIFVSEKGYFNDGAKLWEKRKLSRVLTQRTKGRVIASNYEFGAKKRFIPVSVEALIKQELAQSNSLNPKSEESEEDVEAESTTITTTTTTTVTTATVVEERRAKPSGQKEKIHAPAPAQVVASAEASQRNPDSGTTLANGHPDPQISSVTYVGYDFAATVEEVPKIEEAKKLNELTGEDEDETPIVLGLKVYTKRDAVVVVHGEVSRVSQVI</sequence>
<feature type="region of interest" description="Disordered" evidence="8">
    <location>
        <begin position="72"/>
        <end position="91"/>
    </location>
</feature>
<evidence type="ECO:0000256" key="2">
    <source>
        <dbReference type="ARBA" id="ARBA00022670"/>
    </source>
</evidence>
<evidence type="ECO:0000313" key="11">
    <source>
        <dbReference type="EMBL" id="KAF9480349.1"/>
    </source>
</evidence>
<gene>
    <name evidence="11" type="ORF">BDN70DRAFT_877721</name>
</gene>
<dbReference type="Proteomes" id="UP000807469">
    <property type="component" value="Unassembled WGS sequence"/>
</dbReference>
<feature type="region of interest" description="Disordered" evidence="8">
    <location>
        <begin position="695"/>
        <end position="742"/>
    </location>
</feature>
<dbReference type="InterPro" id="IPR038765">
    <property type="entry name" value="Papain-like_cys_pep_sf"/>
</dbReference>
<evidence type="ECO:0000313" key="12">
    <source>
        <dbReference type="Proteomes" id="UP000807469"/>
    </source>
</evidence>
<dbReference type="PROSITE" id="PS00139">
    <property type="entry name" value="THIOL_PROTEASE_CYS"/>
    <property type="match status" value="1"/>
</dbReference>
<evidence type="ECO:0000259" key="10">
    <source>
        <dbReference type="PROSITE" id="PS50203"/>
    </source>
</evidence>
<feature type="transmembrane region" description="Helical" evidence="9">
    <location>
        <begin position="12"/>
        <end position="30"/>
    </location>
</feature>